<keyword evidence="3" id="KW-1185">Reference proteome</keyword>
<dbReference type="Proteomes" id="UP000324897">
    <property type="component" value="Chromosome 5"/>
</dbReference>
<evidence type="ECO:0000313" key="2">
    <source>
        <dbReference type="EMBL" id="TVU47981.1"/>
    </source>
</evidence>
<proteinExistence type="predicted"/>
<evidence type="ECO:0000313" key="3">
    <source>
        <dbReference type="Proteomes" id="UP000324897"/>
    </source>
</evidence>
<name>A0A5J9WIU8_9POAL</name>
<protein>
    <submittedName>
        <fullName evidence="2">Uncharacterized protein</fullName>
    </submittedName>
</protein>
<organism evidence="2 3">
    <name type="scientific">Eragrostis curvula</name>
    <name type="common">weeping love grass</name>
    <dbReference type="NCBI Taxonomy" id="38414"/>
    <lineage>
        <taxon>Eukaryota</taxon>
        <taxon>Viridiplantae</taxon>
        <taxon>Streptophyta</taxon>
        <taxon>Embryophyta</taxon>
        <taxon>Tracheophyta</taxon>
        <taxon>Spermatophyta</taxon>
        <taxon>Magnoliopsida</taxon>
        <taxon>Liliopsida</taxon>
        <taxon>Poales</taxon>
        <taxon>Poaceae</taxon>
        <taxon>PACMAD clade</taxon>
        <taxon>Chloridoideae</taxon>
        <taxon>Eragrostideae</taxon>
        <taxon>Eragrostidinae</taxon>
        <taxon>Eragrostis</taxon>
    </lineage>
</organism>
<feature type="non-terminal residue" evidence="2">
    <location>
        <position position="1"/>
    </location>
</feature>
<comment type="caution">
    <text evidence="2">The sequence shown here is derived from an EMBL/GenBank/DDBJ whole genome shotgun (WGS) entry which is preliminary data.</text>
</comment>
<reference evidence="2 3" key="1">
    <citation type="journal article" date="2019" name="Sci. Rep.">
        <title>A high-quality genome of Eragrostis curvula grass provides insights into Poaceae evolution and supports new strategies to enhance forage quality.</title>
        <authorList>
            <person name="Carballo J."/>
            <person name="Santos B.A.C.M."/>
            <person name="Zappacosta D."/>
            <person name="Garbus I."/>
            <person name="Selva J.P."/>
            <person name="Gallo C.A."/>
            <person name="Diaz A."/>
            <person name="Albertini E."/>
            <person name="Caccamo M."/>
            <person name="Echenique V."/>
        </authorList>
    </citation>
    <scope>NUCLEOTIDE SEQUENCE [LARGE SCALE GENOMIC DNA]</scope>
    <source>
        <strain evidence="3">cv. Victoria</strain>
        <tissue evidence="2">Leaf</tissue>
    </source>
</reference>
<evidence type="ECO:0000256" key="1">
    <source>
        <dbReference type="SAM" id="MobiDB-lite"/>
    </source>
</evidence>
<feature type="compositionally biased region" description="Low complexity" evidence="1">
    <location>
        <begin position="88"/>
        <end position="97"/>
    </location>
</feature>
<dbReference type="AlphaFoldDB" id="A0A5J9WIU8"/>
<feature type="region of interest" description="Disordered" evidence="1">
    <location>
        <begin position="1"/>
        <end position="97"/>
    </location>
</feature>
<gene>
    <name evidence="2" type="ORF">EJB05_07599</name>
</gene>
<dbReference type="Gramene" id="TVU47981">
    <property type="protein sequence ID" value="TVU47981"/>
    <property type="gene ID" value="EJB05_07599"/>
</dbReference>
<dbReference type="EMBL" id="RWGY01000004">
    <property type="protein sequence ID" value="TVU47981.1"/>
    <property type="molecule type" value="Genomic_DNA"/>
</dbReference>
<accession>A0A5J9WIU8</accession>
<sequence length="139" mass="15264">RKNPADRLRAQFQPPRRSCPCPVRANHIAKIPSTSAVRPLPLLPPSAAPPQLSCRRTPSRRIVSLTVGEWQDKPPPKGRGRAPVRGRSSSPSSSSRRPSLISLLFFLSVNIDSGRLRPPEPRARTRGRRGRVVAVVTAC</sequence>